<comment type="similarity">
    <text evidence="3 6">Belongs to the TPP enzyme family.</text>
</comment>
<evidence type="ECO:0008006" key="12">
    <source>
        <dbReference type="Google" id="ProtNLM"/>
    </source>
</evidence>
<evidence type="ECO:0000259" key="9">
    <source>
        <dbReference type="Pfam" id="PF02776"/>
    </source>
</evidence>
<evidence type="ECO:0000313" key="11">
    <source>
        <dbReference type="Proteomes" id="UP001500665"/>
    </source>
</evidence>
<evidence type="ECO:0000256" key="2">
    <source>
        <dbReference type="ARBA" id="ARBA00001964"/>
    </source>
</evidence>
<dbReference type="InterPro" id="IPR045229">
    <property type="entry name" value="TPP_enz"/>
</dbReference>
<dbReference type="InterPro" id="IPR012000">
    <property type="entry name" value="Thiamin_PyroP_enz_cen_dom"/>
</dbReference>
<comment type="cofactor">
    <cofactor evidence="1">
        <name>Mg(2+)</name>
        <dbReference type="ChEBI" id="CHEBI:18420"/>
    </cofactor>
</comment>
<dbReference type="InterPro" id="IPR029035">
    <property type="entry name" value="DHS-like_NAD/FAD-binding_dom"/>
</dbReference>
<feature type="domain" description="Thiamine pyrophosphate enzyme N-terminal TPP-binding" evidence="9">
    <location>
        <begin position="4"/>
        <end position="118"/>
    </location>
</feature>
<dbReference type="SUPFAM" id="SSF52518">
    <property type="entry name" value="Thiamin diphosphate-binding fold (THDP-binding)"/>
    <property type="match status" value="2"/>
</dbReference>
<evidence type="ECO:0000313" key="10">
    <source>
        <dbReference type="EMBL" id="GAA0943749.1"/>
    </source>
</evidence>
<evidence type="ECO:0000256" key="5">
    <source>
        <dbReference type="ARBA" id="ARBA00023052"/>
    </source>
</evidence>
<feature type="domain" description="Thiamine pyrophosphate enzyme central" evidence="7">
    <location>
        <begin position="192"/>
        <end position="327"/>
    </location>
</feature>
<sequence length="575" mass="60125">MGLNGGALLARVLAEVAPVVFTLHGGHLDSFFRACGTEGIELLDFRHEAAAVNAADGYARTTRGLGVAAVTSGPGFTNAYAGLANAYADGVPLLLVTSAPPLRETETNELQGGIDQIAAATPVTKWAHRITTPERIPDLVGLAVRHAVSGRPGPVLLELPIDVAFTPVDESRLKPAGAPAVGPAPAAAPEAVREAVDLLRSAERPAIVVGEQTLWSHVEEPLVRFAETTGIPVFATGPSWRTLPMRHPLNAQSVTSLAVLPLIGASGPDTVLLLGARMGMFTGGGPGVLVPADARLIQVDADPVEIGRMAPVDVAITGDCGRALDALLAAAEQGAWPDRSAWAEQAVGAHKVMEDLFADAPEDMDGRLHPFRAAWEALAALDPGAIVVTDGGESAAWAESALTATEPDLLFRLGYQGHLGVGQGWAIGAQRAEPERRVVQITGDGAIGFHIQELDTMVRHELPIVTIVFANDTWGMSIHGQDAVFGPGNDVITRLAPTPYEKVAEAFGAYGERVDKLADLGPAVRRALDTGRPALINVAVSNDVVHPVTTALLGDLTATDEIVIPYYQNLPRTGA</sequence>
<evidence type="ECO:0000256" key="6">
    <source>
        <dbReference type="RuleBase" id="RU362132"/>
    </source>
</evidence>
<gene>
    <name evidence="10" type="ORF">GCM10009550_15980</name>
</gene>
<dbReference type="SUPFAM" id="SSF52467">
    <property type="entry name" value="DHS-like NAD/FAD-binding domain"/>
    <property type="match status" value="1"/>
</dbReference>
<evidence type="ECO:0000256" key="4">
    <source>
        <dbReference type="ARBA" id="ARBA00022723"/>
    </source>
</evidence>
<dbReference type="Pfam" id="PF00205">
    <property type="entry name" value="TPP_enzyme_M"/>
    <property type="match status" value="1"/>
</dbReference>
<dbReference type="InterPro" id="IPR000399">
    <property type="entry name" value="TPP-bd_CS"/>
</dbReference>
<dbReference type="Gene3D" id="3.40.50.970">
    <property type="match status" value="2"/>
</dbReference>
<dbReference type="InterPro" id="IPR012001">
    <property type="entry name" value="Thiamin_PyroP_enz_TPP-bd_dom"/>
</dbReference>
<comment type="cofactor">
    <cofactor evidence="2">
        <name>thiamine diphosphate</name>
        <dbReference type="ChEBI" id="CHEBI:58937"/>
    </cofactor>
</comment>
<dbReference type="PANTHER" id="PTHR18968">
    <property type="entry name" value="THIAMINE PYROPHOSPHATE ENZYMES"/>
    <property type="match status" value="1"/>
</dbReference>
<dbReference type="Pfam" id="PF02775">
    <property type="entry name" value="TPP_enzyme_C"/>
    <property type="match status" value="1"/>
</dbReference>
<evidence type="ECO:0000256" key="1">
    <source>
        <dbReference type="ARBA" id="ARBA00001946"/>
    </source>
</evidence>
<reference evidence="10 11" key="1">
    <citation type="journal article" date="2019" name="Int. J. Syst. Evol. Microbiol.">
        <title>The Global Catalogue of Microorganisms (GCM) 10K type strain sequencing project: providing services to taxonomists for standard genome sequencing and annotation.</title>
        <authorList>
            <consortium name="The Broad Institute Genomics Platform"/>
            <consortium name="The Broad Institute Genome Sequencing Center for Infectious Disease"/>
            <person name="Wu L."/>
            <person name="Ma J."/>
        </authorList>
    </citation>
    <scope>NUCLEOTIDE SEQUENCE [LARGE SCALE GENOMIC DNA]</scope>
    <source>
        <strain evidence="10 11">JCM 10696</strain>
    </source>
</reference>
<dbReference type="InterPro" id="IPR029061">
    <property type="entry name" value="THDP-binding"/>
</dbReference>
<keyword evidence="4" id="KW-0479">Metal-binding</keyword>
<dbReference type="RefSeq" id="WP_344238340.1">
    <property type="nucleotide sequence ID" value="NZ_BAAAHH010000004.1"/>
</dbReference>
<keyword evidence="11" id="KW-1185">Reference proteome</keyword>
<dbReference type="EMBL" id="BAAAHH010000004">
    <property type="protein sequence ID" value="GAA0943749.1"/>
    <property type="molecule type" value="Genomic_DNA"/>
</dbReference>
<dbReference type="InterPro" id="IPR011766">
    <property type="entry name" value="TPP_enzyme_TPP-bd"/>
</dbReference>
<dbReference type="CDD" id="cd07035">
    <property type="entry name" value="TPP_PYR_POX_like"/>
    <property type="match status" value="1"/>
</dbReference>
<accession>A0ABN1QKL7</accession>
<evidence type="ECO:0000256" key="3">
    <source>
        <dbReference type="ARBA" id="ARBA00007812"/>
    </source>
</evidence>
<dbReference type="CDD" id="cd02004">
    <property type="entry name" value="TPP_BZL_OCoD_HPCL"/>
    <property type="match status" value="1"/>
</dbReference>
<keyword evidence="5 6" id="KW-0786">Thiamine pyrophosphate</keyword>
<dbReference type="PROSITE" id="PS00187">
    <property type="entry name" value="TPP_ENZYMES"/>
    <property type="match status" value="1"/>
</dbReference>
<feature type="domain" description="Thiamine pyrophosphate enzyme TPP-binding" evidence="8">
    <location>
        <begin position="390"/>
        <end position="538"/>
    </location>
</feature>
<evidence type="ECO:0000259" key="7">
    <source>
        <dbReference type="Pfam" id="PF00205"/>
    </source>
</evidence>
<dbReference type="PANTHER" id="PTHR18968:SF166">
    <property type="entry name" value="2-HYDROXYACYL-COA LYASE 2"/>
    <property type="match status" value="1"/>
</dbReference>
<dbReference type="Gene3D" id="3.40.50.1220">
    <property type="entry name" value="TPP-binding domain"/>
    <property type="match status" value="1"/>
</dbReference>
<name>A0ABN1QKL7_9ACTN</name>
<dbReference type="Pfam" id="PF02776">
    <property type="entry name" value="TPP_enzyme_N"/>
    <property type="match status" value="1"/>
</dbReference>
<organism evidence="10 11">
    <name type="scientific">Actinocorallia libanotica</name>
    <dbReference type="NCBI Taxonomy" id="46162"/>
    <lineage>
        <taxon>Bacteria</taxon>
        <taxon>Bacillati</taxon>
        <taxon>Actinomycetota</taxon>
        <taxon>Actinomycetes</taxon>
        <taxon>Streptosporangiales</taxon>
        <taxon>Thermomonosporaceae</taxon>
        <taxon>Actinocorallia</taxon>
    </lineage>
</organism>
<dbReference type="Proteomes" id="UP001500665">
    <property type="component" value="Unassembled WGS sequence"/>
</dbReference>
<comment type="caution">
    <text evidence="10">The sequence shown here is derived from an EMBL/GenBank/DDBJ whole genome shotgun (WGS) entry which is preliminary data.</text>
</comment>
<protein>
    <recommendedName>
        <fullName evidence="12">Acetolactate synthase-1/2/3 large subunit</fullName>
    </recommendedName>
</protein>
<proteinExistence type="inferred from homology"/>
<evidence type="ECO:0000259" key="8">
    <source>
        <dbReference type="Pfam" id="PF02775"/>
    </source>
</evidence>